<evidence type="ECO:0000313" key="3">
    <source>
        <dbReference type="Proteomes" id="UP000631421"/>
    </source>
</evidence>
<reference evidence="2" key="2">
    <citation type="submission" date="2020-08" db="EMBL/GenBank/DDBJ databases">
        <authorList>
            <person name="Chen M."/>
            <person name="Teng W."/>
            <person name="Zhao L."/>
            <person name="Hu C."/>
            <person name="Zhou Y."/>
            <person name="Han B."/>
            <person name="Song L."/>
            <person name="Shu W."/>
        </authorList>
    </citation>
    <scope>NUCLEOTIDE SEQUENCE</scope>
    <source>
        <strain evidence="2">FACHB-1277</strain>
    </source>
</reference>
<gene>
    <name evidence="2" type="ORF">H6F44_02955</name>
</gene>
<reference evidence="2" key="1">
    <citation type="journal article" date="2015" name="ISME J.">
        <title>Draft Genome Sequence of Streptomyces incarnatus NRRL8089, which Produces the Nucleoside Antibiotic Sinefungin.</title>
        <authorList>
            <person name="Oshima K."/>
            <person name="Hattori M."/>
            <person name="Shimizu H."/>
            <person name="Fukuda K."/>
            <person name="Nemoto M."/>
            <person name="Inagaki K."/>
            <person name="Tamura T."/>
        </authorList>
    </citation>
    <scope>NUCLEOTIDE SEQUENCE</scope>
    <source>
        <strain evidence="2">FACHB-1277</strain>
    </source>
</reference>
<keyword evidence="1" id="KW-0472">Membrane</keyword>
<keyword evidence="1" id="KW-1133">Transmembrane helix</keyword>
<proteinExistence type="predicted"/>
<dbReference type="RefSeq" id="WP_190349419.1">
    <property type="nucleotide sequence ID" value="NZ_JACJPY010000005.1"/>
</dbReference>
<dbReference type="PROSITE" id="PS51257">
    <property type="entry name" value="PROKAR_LIPOPROTEIN"/>
    <property type="match status" value="1"/>
</dbReference>
<protein>
    <submittedName>
        <fullName evidence="2">Uncharacterized protein</fullName>
    </submittedName>
</protein>
<dbReference type="Proteomes" id="UP000631421">
    <property type="component" value="Unassembled WGS sequence"/>
</dbReference>
<keyword evidence="1" id="KW-0812">Transmembrane</keyword>
<evidence type="ECO:0000313" key="2">
    <source>
        <dbReference type="EMBL" id="MBD2149089.1"/>
    </source>
</evidence>
<dbReference type="EMBL" id="JACJPY010000005">
    <property type="protein sequence ID" value="MBD2149089.1"/>
    <property type="molecule type" value="Genomic_DNA"/>
</dbReference>
<organism evidence="2 3">
    <name type="scientific">Pseudanabaena cinerea FACHB-1277</name>
    <dbReference type="NCBI Taxonomy" id="2949581"/>
    <lineage>
        <taxon>Bacteria</taxon>
        <taxon>Bacillati</taxon>
        <taxon>Cyanobacteriota</taxon>
        <taxon>Cyanophyceae</taxon>
        <taxon>Pseudanabaenales</taxon>
        <taxon>Pseudanabaenaceae</taxon>
        <taxon>Pseudanabaena</taxon>
        <taxon>Pseudanabaena cinerea</taxon>
    </lineage>
</organism>
<keyword evidence="3" id="KW-1185">Reference proteome</keyword>
<accession>A0A926Z6U0</accession>
<sequence length="64" mass="7084">MRLIFTPSFNNFQKINSTQAWSLFVTGCKNDNSFGTNPMIGKYLTVAILGAVFAEIVEIILKAV</sequence>
<evidence type="ECO:0000256" key="1">
    <source>
        <dbReference type="SAM" id="Phobius"/>
    </source>
</evidence>
<dbReference type="AlphaFoldDB" id="A0A926Z6U0"/>
<feature type="transmembrane region" description="Helical" evidence="1">
    <location>
        <begin position="40"/>
        <end position="61"/>
    </location>
</feature>
<name>A0A926Z6U0_9CYAN</name>
<comment type="caution">
    <text evidence="2">The sequence shown here is derived from an EMBL/GenBank/DDBJ whole genome shotgun (WGS) entry which is preliminary data.</text>
</comment>